<dbReference type="EMBL" id="FNHP01000003">
    <property type="protein sequence ID" value="SDM22642.1"/>
    <property type="molecule type" value="Genomic_DNA"/>
</dbReference>
<dbReference type="AlphaFoldDB" id="A0A1G9RH44"/>
<evidence type="ECO:0000313" key="1">
    <source>
        <dbReference type="EMBL" id="SDM22642.1"/>
    </source>
</evidence>
<sequence>MSATTKRKGRGKSQASLDLIEASHQILAEIQPASIRAICYRLFVKGLLVSMAKTETNKVSRQLVYAREQGIIPWEWIVDETRELERAGTWNNPEQIISAAVRSYRRDYWQDQSAHVEVWSEKGTVRGTVAPVLQEYGVNFRAMHGFSSATVVNAIAEESAASAKPWIIFYIGDFDPSGMYMSDIDLPRRLTRYGGKVTMRRIALLRSDTGSLPSFDAETKVKDKRHAWYCERFGQRCWELDAMPPPLLRQRVEEEIRRCIDMERWERAVEVERAETDSMRSFMATWQSNLRLATNSAGGAA</sequence>
<dbReference type="OrthoDB" id="546653at2"/>
<evidence type="ECO:0000313" key="2">
    <source>
        <dbReference type="Proteomes" id="UP000198552"/>
    </source>
</evidence>
<dbReference type="STRING" id="1527607.SAMN05428957_103278"/>
<reference evidence="2" key="1">
    <citation type="submission" date="2016-10" db="EMBL/GenBank/DDBJ databases">
        <authorList>
            <person name="Varghese N."/>
            <person name="Submissions S."/>
        </authorList>
    </citation>
    <scope>NUCLEOTIDE SEQUENCE [LARGE SCALE GENOMIC DNA]</scope>
    <source>
        <strain evidence="2">EPL6</strain>
    </source>
</reference>
<dbReference type="RefSeq" id="WP_091568214.1">
    <property type="nucleotide sequence ID" value="NZ_FNHP01000003.1"/>
</dbReference>
<keyword evidence="2" id="KW-1185">Reference proteome</keyword>
<proteinExistence type="predicted"/>
<accession>A0A1G9RH44</accession>
<gene>
    <name evidence="1" type="ORF">SAMN05428957_103278</name>
</gene>
<dbReference type="Proteomes" id="UP000198552">
    <property type="component" value="Unassembled WGS sequence"/>
</dbReference>
<protein>
    <submittedName>
        <fullName evidence="1">Uncharacterized protein</fullName>
    </submittedName>
</protein>
<name>A0A1G9RH44_9BURK</name>
<organism evidence="1 2">
    <name type="scientific">Oryzisolibacter propanilivorax</name>
    <dbReference type="NCBI Taxonomy" id="1527607"/>
    <lineage>
        <taxon>Bacteria</taxon>
        <taxon>Pseudomonadati</taxon>
        <taxon>Pseudomonadota</taxon>
        <taxon>Betaproteobacteria</taxon>
        <taxon>Burkholderiales</taxon>
        <taxon>Comamonadaceae</taxon>
        <taxon>Oryzisolibacter</taxon>
    </lineage>
</organism>